<dbReference type="PANTHER" id="PTHR10091">
    <property type="entry name" value="ALDOSE-1-EPIMERASE"/>
    <property type="match status" value="1"/>
</dbReference>
<dbReference type="Gene3D" id="2.70.98.10">
    <property type="match status" value="1"/>
</dbReference>
<dbReference type="GO" id="GO:0004034">
    <property type="term" value="F:aldose 1-epimerase activity"/>
    <property type="evidence" value="ECO:0007669"/>
    <property type="project" value="TreeGrafter"/>
</dbReference>
<evidence type="ECO:0000313" key="2">
    <source>
        <dbReference type="Proteomes" id="UP000199034"/>
    </source>
</evidence>
<dbReference type="InterPro" id="IPR037480">
    <property type="entry name" value="YihR-like"/>
</dbReference>
<dbReference type="STRING" id="1045774.SAMN05421872_105346"/>
<proteinExistence type="predicted"/>
<dbReference type="SUPFAM" id="SSF74650">
    <property type="entry name" value="Galactose mutarotase-like"/>
    <property type="match status" value="1"/>
</dbReference>
<dbReference type="InterPro" id="IPR014718">
    <property type="entry name" value="GH-type_carb-bd"/>
</dbReference>
<dbReference type="Pfam" id="PF01263">
    <property type="entry name" value="Aldose_epim"/>
    <property type="match status" value="1"/>
</dbReference>
<dbReference type="GO" id="GO:0033499">
    <property type="term" value="P:galactose catabolic process via UDP-galactose, Leloir pathway"/>
    <property type="evidence" value="ECO:0007669"/>
    <property type="project" value="TreeGrafter"/>
</dbReference>
<dbReference type="Proteomes" id="UP000199034">
    <property type="component" value="Unassembled WGS sequence"/>
</dbReference>
<sequence length="308" mass="32808">MLPPSGDQFEIAAGGYRAVVTESGAALRLLTYGGRALVDGFGEQEQSSGGRGQLLVPWPNRVRDGQYSFGGADHQLALTEPKRHNASHGLARWVAWTVQEHTAHSVALTYRLMAQTGYPWTVDLSVVYDLSADGLTVTQTATNTSDAAAPYASGAHPYLTVGAGPVDTLELTMPAATRLLTDPERLLPTGREAVDGTPYDFRVTRPLRAVALNDSFTDLARDSRGMATTVLRDPGSGLGVALWVDEHHPWLLLYTADDVAGTARRSIAVEPMTAPPDAFRSGDDLLVLGAAGSPDDEVSATWGIRAVD</sequence>
<reference evidence="1 2" key="1">
    <citation type="submission" date="2016-10" db="EMBL/GenBank/DDBJ databases">
        <authorList>
            <person name="de Groot N.N."/>
        </authorList>
    </citation>
    <scope>NUCLEOTIDE SEQUENCE [LARGE SCALE GENOMIC DNA]</scope>
    <source>
        <strain evidence="1 2">CGMCC 4.6858</strain>
    </source>
</reference>
<dbReference type="AlphaFoldDB" id="A0A1G6RQ06"/>
<protein>
    <submittedName>
        <fullName evidence="1">Aldose 1-epimerase</fullName>
    </submittedName>
</protein>
<organism evidence="1 2">
    <name type="scientific">Nocardioides lianchengensis</name>
    <dbReference type="NCBI Taxonomy" id="1045774"/>
    <lineage>
        <taxon>Bacteria</taxon>
        <taxon>Bacillati</taxon>
        <taxon>Actinomycetota</taxon>
        <taxon>Actinomycetes</taxon>
        <taxon>Propionibacteriales</taxon>
        <taxon>Nocardioidaceae</taxon>
        <taxon>Nocardioides</taxon>
    </lineage>
</organism>
<dbReference type="InterPro" id="IPR011013">
    <property type="entry name" value="Gal_mutarotase_sf_dom"/>
</dbReference>
<dbReference type="RefSeq" id="WP_090855501.1">
    <property type="nucleotide sequence ID" value="NZ_FMZM01000005.1"/>
</dbReference>
<keyword evidence="2" id="KW-1185">Reference proteome</keyword>
<dbReference type="GO" id="GO:0030246">
    <property type="term" value="F:carbohydrate binding"/>
    <property type="evidence" value="ECO:0007669"/>
    <property type="project" value="InterPro"/>
</dbReference>
<accession>A0A1G6RQ06</accession>
<dbReference type="CDD" id="cd09022">
    <property type="entry name" value="Aldose_epim_Ec_YihR"/>
    <property type="match status" value="1"/>
</dbReference>
<evidence type="ECO:0000313" key="1">
    <source>
        <dbReference type="EMBL" id="SDD06075.1"/>
    </source>
</evidence>
<dbReference type="PANTHER" id="PTHR10091:SF0">
    <property type="entry name" value="GALACTOSE MUTAROTASE"/>
    <property type="match status" value="1"/>
</dbReference>
<dbReference type="EMBL" id="FMZM01000005">
    <property type="protein sequence ID" value="SDD06075.1"/>
    <property type="molecule type" value="Genomic_DNA"/>
</dbReference>
<dbReference type="OrthoDB" id="4739604at2"/>
<dbReference type="InterPro" id="IPR008183">
    <property type="entry name" value="Aldose_1/G6P_1-epimerase"/>
</dbReference>
<name>A0A1G6RQ06_9ACTN</name>
<gene>
    <name evidence="1" type="ORF">SAMN05421872_105346</name>
</gene>
<dbReference type="GO" id="GO:0006006">
    <property type="term" value="P:glucose metabolic process"/>
    <property type="evidence" value="ECO:0007669"/>
    <property type="project" value="TreeGrafter"/>
</dbReference>